<proteinExistence type="predicted"/>
<dbReference type="PROSITE" id="PS50021">
    <property type="entry name" value="CH"/>
    <property type="match status" value="1"/>
</dbReference>
<dbReference type="eggNOG" id="ENOG502S497">
    <property type="taxonomic scope" value="Eukaryota"/>
</dbReference>
<dbReference type="Pfam" id="PF06294">
    <property type="entry name" value="CH_2"/>
    <property type="match status" value="1"/>
</dbReference>
<protein>
    <recommendedName>
        <fullName evidence="2">Calponin-homology (CH) domain-containing protein</fullName>
    </recommendedName>
</protein>
<dbReference type="InterPro" id="IPR036872">
    <property type="entry name" value="CH_dom_sf"/>
</dbReference>
<accession>A2EVI9</accession>
<dbReference type="AlphaFoldDB" id="A2EVI9"/>
<reference evidence="3" key="1">
    <citation type="submission" date="2006-10" db="EMBL/GenBank/DDBJ databases">
        <authorList>
            <person name="Amadeo P."/>
            <person name="Zhao Q."/>
            <person name="Wortman J."/>
            <person name="Fraser-Liggett C."/>
            <person name="Carlton J."/>
        </authorList>
    </citation>
    <scope>NUCLEOTIDE SEQUENCE</scope>
    <source>
        <strain evidence="3">G3</strain>
    </source>
</reference>
<evidence type="ECO:0000256" key="1">
    <source>
        <dbReference type="SAM" id="Coils"/>
    </source>
</evidence>
<dbReference type="InterPro" id="IPR001715">
    <property type="entry name" value="CH_dom"/>
</dbReference>
<dbReference type="Gene3D" id="1.10.418.10">
    <property type="entry name" value="Calponin-like domain"/>
    <property type="match status" value="1"/>
</dbReference>
<dbReference type="GO" id="GO:0008017">
    <property type="term" value="F:microtubule binding"/>
    <property type="evidence" value="ECO:0000318"/>
    <property type="project" value="GO_Central"/>
</dbReference>
<reference evidence="3" key="2">
    <citation type="journal article" date="2007" name="Science">
        <title>Draft genome sequence of the sexually transmitted pathogen Trichomonas vaginalis.</title>
        <authorList>
            <person name="Carlton J.M."/>
            <person name="Hirt R.P."/>
            <person name="Silva J.C."/>
            <person name="Delcher A.L."/>
            <person name="Schatz M."/>
            <person name="Zhao Q."/>
            <person name="Wortman J.R."/>
            <person name="Bidwell S.L."/>
            <person name="Alsmark U.C.M."/>
            <person name="Besteiro S."/>
            <person name="Sicheritz-Ponten T."/>
            <person name="Noel C.J."/>
            <person name="Dacks J.B."/>
            <person name="Foster P.G."/>
            <person name="Simillion C."/>
            <person name="Van de Peer Y."/>
            <person name="Miranda-Saavedra D."/>
            <person name="Barton G.J."/>
            <person name="Westrop G.D."/>
            <person name="Mueller S."/>
            <person name="Dessi D."/>
            <person name="Fiori P.L."/>
            <person name="Ren Q."/>
            <person name="Paulsen I."/>
            <person name="Zhang H."/>
            <person name="Bastida-Corcuera F.D."/>
            <person name="Simoes-Barbosa A."/>
            <person name="Brown M.T."/>
            <person name="Hayes R.D."/>
            <person name="Mukherjee M."/>
            <person name="Okumura C.Y."/>
            <person name="Schneider R."/>
            <person name="Smith A.J."/>
            <person name="Vanacova S."/>
            <person name="Villalvazo M."/>
            <person name="Haas B.J."/>
            <person name="Pertea M."/>
            <person name="Feldblyum T.V."/>
            <person name="Utterback T.R."/>
            <person name="Shu C.L."/>
            <person name="Osoegawa K."/>
            <person name="de Jong P.J."/>
            <person name="Hrdy I."/>
            <person name="Horvathova L."/>
            <person name="Zubacova Z."/>
            <person name="Dolezal P."/>
            <person name="Malik S.B."/>
            <person name="Logsdon J.M. Jr."/>
            <person name="Henze K."/>
            <person name="Gupta A."/>
            <person name="Wang C.C."/>
            <person name="Dunne R.L."/>
            <person name="Upcroft J.A."/>
            <person name="Upcroft P."/>
            <person name="White O."/>
            <person name="Salzberg S.L."/>
            <person name="Tang P."/>
            <person name="Chiu C.-H."/>
            <person name="Lee Y.-S."/>
            <person name="Embley T.M."/>
            <person name="Coombs G.H."/>
            <person name="Mottram J.C."/>
            <person name="Tachezy J."/>
            <person name="Fraser-Liggett C.M."/>
            <person name="Johnson P.J."/>
        </authorList>
    </citation>
    <scope>NUCLEOTIDE SEQUENCE [LARGE SCALE GENOMIC DNA]</scope>
    <source>
        <strain evidence="3">G3</strain>
    </source>
</reference>
<dbReference type="SMR" id="A2EVI9"/>
<dbReference type="EMBL" id="DS113508">
    <property type="protein sequence ID" value="EAY03321.1"/>
    <property type="molecule type" value="Genomic_DNA"/>
</dbReference>
<dbReference type="InParanoid" id="A2EVI9"/>
<dbReference type="GO" id="GO:0051493">
    <property type="term" value="P:regulation of cytoskeleton organization"/>
    <property type="evidence" value="ECO:0000318"/>
    <property type="project" value="GO_Central"/>
</dbReference>
<gene>
    <name evidence="3" type="ORF">TVAG_173660</name>
</gene>
<dbReference type="VEuPathDB" id="TrichDB:TVAGG3_0827390"/>
<keyword evidence="4" id="KW-1185">Reference proteome</keyword>
<dbReference type="PANTHER" id="PTHR12509:SF9">
    <property type="entry name" value="SPERM FLAGELLAR PROTEIN 1 ISOFORM X1"/>
    <property type="match status" value="1"/>
</dbReference>
<dbReference type="InterPro" id="IPR052111">
    <property type="entry name" value="Spermatogenesis_Ciliary_MAP"/>
</dbReference>
<name>A2EVI9_TRIV3</name>
<evidence type="ECO:0000313" key="4">
    <source>
        <dbReference type="Proteomes" id="UP000001542"/>
    </source>
</evidence>
<evidence type="ECO:0000259" key="2">
    <source>
        <dbReference type="PROSITE" id="PS50021"/>
    </source>
</evidence>
<organism evidence="3 4">
    <name type="scientific">Trichomonas vaginalis (strain ATCC PRA-98 / G3)</name>
    <dbReference type="NCBI Taxonomy" id="412133"/>
    <lineage>
        <taxon>Eukaryota</taxon>
        <taxon>Metamonada</taxon>
        <taxon>Parabasalia</taxon>
        <taxon>Trichomonadida</taxon>
        <taxon>Trichomonadidae</taxon>
        <taxon>Trichomonas</taxon>
    </lineage>
</organism>
<dbReference type="PANTHER" id="PTHR12509">
    <property type="entry name" value="SPERMATOGENESIS-ASSOCIATED 4-RELATED"/>
    <property type="match status" value="1"/>
</dbReference>
<dbReference type="VEuPathDB" id="TrichDB:TVAG_173660"/>
<dbReference type="InterPro" id="IPR010441">
    <property type="entry name" value="CH_2"/>
</dbReference>
<feature type="domain" description="Calponin-homology (CH)" evidence="2">
    <location>
        <begin position="7"/>
        <end position="112"/>
    </location>
</feature>
<dbReference type="OMA" id="NWEIFNH"/>
<keyword evidence="1" id="KW-0175">Coiled coil</keyword>
<dbReference type="Proteomes" id="UP000001542">
    <property type="component" value="Unassembled WGS sequence"/>
</dbReference>
<evidence type="ECO:0000313" key="3">
    <source>
        <dbReference type="EMBL" id="EAY03321.1"/>
    </source>
</evidence>
<dbReference type="KEGG" id="tva:4761165"/>
<dbReference type="RefSeq" id="XP_001315544.1">
    <property type="nucleotide sequence ID" value="XM_001315509.1"/>
</dbReference>
<dbReference type="STRING" id="5722.A2EVI9"/>
<feature type="coiled-coil region" evidence="1">
    <location>
        <begin position="150"/>
        <end position="191"/>
    </location>
</feature>
<dbReference type="OrthoDB" id="193300at2759"/>
<dbReference type="SUPFAM" id="SSF47576">
    <property type="entry name" value="Calponin-homology domain, CH-domain"/>
    <property type="match status" value="1"/>
</dbReference>
<dbReference type="GO" id="GO:0005930">
    <property type="term" value="C:axoneme"/>
    <property type="evidence" value="ECO:0000318"/>
    <property type="project" value="GO_Central"/>
</dbReference>
<sequence length="196" mass="23308">MKSVFTQDELIDLYGWIDTIPLSRKKRNLARDFSDAVLMAEVVNHFYPKSVDLFNYQQGLRVDTKIYNWTYLNEKVLKKLHFPLDTQTITELANSTPGTIERVLWNFRDLVDCKPEENEKPYFIDSDSDLDRDPVEQYTESQSFQDRKLLEQKIAECEEHEEYISLLENKIEKLEQLIKLKDAKIAKLTRQLEKRQ</sequence>
<dbReference type="FunFam" id="1.10.418.10:FF:000059">
    <property type="entry name" value="RIKEN cDNA 6430531B16 gene"/>
    <property type="match status" value="1"/>
</dbReference>